<feature type="transmembrane region" description="Helical" evidence="12">
    <location>
        <begin position="876"/>
        <end position="897"/>
    </location>
</feature>
<dbReference type="SUPFAM" id="SSF81660">
    <property type="entry name" value="Metal cation-transporting ATPase, ATP-binding domain N"/>
    <property type="match status" value="1"/>
</dbReference>
<evidence type="ECO:0000256" key="11">
    <source>
        <dbReference type="SAM" id="MobiDB-lite"/>
    </source>
</evidence>
<dbReference type="InterPro" id="IPR018303">
    <property type="entry name" value="ATPase_P-typ_P_site"/>
</dbReference>
<evidence type="ECO:0000256" key="5">
    <source>
        <dbReference type="ARBA" id="ARBA00022741"/>
    </source>
</evidence>
<dbReference type="PROSITE" id="PS00154">
    <property type="entry name" value="ATPASE_E1_E2"/>
    <property type="match status" value="1"/>
</dbReference>
<organism evidence="14 15">
    <name type="scientific">Liquorilactobacillus cacaonum DSM 21116</name>
    <dbReference type="NCBI Taxonomy" id="1423729"/>
    <lineage>
        <taxon>Bacteria</taxon>
        <taxon>Bacillati</taxon>
        <taxon>Bacillota</taxon>
        <taxon>Bacilli</taxon>
        <taxon>Lactobacillales</taxon>
        <taxon>Lactobacillaceae</taxon>
        <taxon>Liquorilactobacillus</taxon>
    </lineage>
</organism>
<dbReference type="AlphaFoldDB" id="A0A0R2CEG9"/>
<keyword evidence="9 12" id="KW-1133">Transmembrane helix</keyword>
<dbReference type="Gene3D" id="3.40.1110.10">
    <property type="entry name" value="Calcium-transporting ATPase, cytoplasmic domain N"/>
    <property type="match status" value="1"/>
</dbReference>
<evidence type="ECO:0000256" key="9">
    <source>
        <dbReference type="ARBA" id="ARBA00022989"/>
    </source>
</evidence>
<dbReference type="Gene3D" id="2.70.150.10">
    <property type="entry name" value="Calcium-transporting ATPase, cytoplasmic transduction domain A"/>
    <property type="match status" value="1"/>
</dbReference>
<dbReference type="PRINTS" id="PR00119">
    <property type="entry name" value="CATATPASE"/>
</dbReference>
<feature type="transmembrane region" description="Helical" evidence="12">
    <location>
        <begin position="294"/>
        <end position="319"/>
    </location>
</feature>
<dbReference type="GO" id="GO:0030007">
    <property type="term" value="P:intracellular potassium ion homeostasis"/>
    <property type="evidence" value="ECO:0007669"/>
    <property type="project" value="TreeGrafter"/>
</dbReference>
<dbReference type="FunFam" id="3.40.50.1000:FF:000028">
    <property type="entry name" value="Calcium-transporting P-type ATPase, putative"/>
    <property type="match status" value="1"/>
</dbReference>
<dbReference type="InterPro" id="IPR036412">
    <property type="entry name" value="HAD-like_sf"/>
</dbReference>
<comment type="caution">
    <text evidence="14">The sequence shown here is derived from an EMBL/GenBank/DDBJ whole genome shotgun (WGS) entry which is preliminary data.</text>
</comment>
<dbReference type="SUPFAM" id="SSF81653">
    <property type="entry name" value="Calcium ATPase, transduction domain A"/>
    <property type="match status" value="1"/>
</dbReference>
<dbReference type="InterPro" id="IPR006068">
    <property type="entry name" value="ATPase_P-typ_cation-transptr_C"/>
</dbReference>
<dbReference type="PANTHER" id="PTHR43294">
    <property type="entry name" value="SODIUM/POTASSIUM-TRANSPORTING ATPASE SUBUNIT ALPHA"/>
    <property type="match status" value="1"/>
</dbReference>
<keyword evidence="5" id="KW-0547">Nucleotide-binding</keyword>
<gene>
    <name evidence="14" type="ORF">FC80_GL001733</name>
</gene>
<dbReference type="SFLD" id="SFLDF00027">
    <property type="entry name" value="p-type_atpase"/>
    <property type="match status" value="1"/>
</dbReference>
<feature type="region of interest" description="Disordered" evidence="11">
    <location>
        <begin position="1"/>
        <end position="25"/>
    </location>
</feature>
<evidence type="ECO:0000313" key="15">
    <source>
        <dbReference type="Proteomes" id="UP000051131"/>
    </source>
</evidence>
<protein>
    <submittedName>
        <fullName evidence="14">Cation transport ATPase</fullName>
    </submittedName>
</protein>
<dbReference type="InterPro" id="IPR044492">
    <property type="entry name" value="P_typ_ATPase_HD_dom"/>
</dbReference>
<dbReference type="Gene3D" id="3.40.50.1000">
    <property type="entry name" value="HAD superfamily/HAD-like"/>
    <property type="match status" value="1"/>
</dbReference>
<evidence type="ECO:0000256" key="6">
    <source>
        <dbReference type="ARBA" id="ARBA00022840"/>
    </source>
</evidence>
<dbReference type="Pfam" id="PF00690">
    <property type="entry name" value="Cation_ATPase_N"/>
    <property type="match status" value="1"/>
</dbReference>
<dbReference type="GO" id="GO:0016887">
    <property type="term" value="F:ATP hydrolysis activity"/>
    <property type="evidence" value="ECO:0007669"/>
    <property type="project" value="InterPro"/>
</dbReference>
<dbReference type="Pfam" id="PF00122">
    <property type="entry name" value="E1-E2_ATPase"/>
    <property type="match status" value="1"/>
</dbReference>
<name>A0A0R2CEG9_9LACO</name>
<dbReference type="GO" id="GO:0005524">
    <property type="term" value="F:ATP binding"/>
    <property type="evidence" value="ECO:0007669"/>
    <property type="project" value="UniProtKB-KW"/>
</dbReference>
<dbReference type="InterPro" id="IPR008250">
    <property type="entry name" value="ATPase_P-typ_transduc_dom_A_sf"/>
</dbReference>
<keyword evidence="15" id="KW-1185">Reference proteome</keyword>
<feature type="transmembrane region" description="Helical" evidence="12">
    <location>
        <begin position="261"/>
        <end position="282"/>
    </location>
</feature>
<feature type="transmembrane region" description="Helical" evidence="12">
    <location>
        <begin position="845"/>
        <end position="864"/>
    </location>
</feature>
<dbReference type="GO" id="GO:0005886">
    <property type="term" value="C:plasma membrane"/>
    <property type="evidence" value="ECO:0007669"/>
    <property type="project" value="TreeGrafter"/>
</dbReference>
<evidence type="ECO:0000256" key="1">
    <source>
        <dbReference type="ARBA" id="ARBA00004127"/>
    </source>
</evidence>
<keyword evidence="7" id="KW-0460">Magnesium</keyword>
<evidence type="ECO:0000256" key="2">
    <source>
        <dbReference type="ARBA" id="ARBA00005675"/>
    </source>
</evidence>
<evidence type="ECO:0000256" key="3">
    <source>
        <dbReference type="ARBA" id="ARBA00022553"/>
    </source>
</evidence>
<dbReference type="FunFam" id="2.70.150.10:FF:000160">
    <property type="entry name" value="Sarcoplasmic/endoplasmic reticulum calcium ATPase 1"/>
    <property type="match status" value="1"/>
</dbReference>
<feature type="transmembrane region" description="Helical" evidence="12">
    <location>
        <begin position="103"/>
        <end position="122"/>
    </location>
</feature>
<evidence type="ECO:0000259" key="13">
    <source>
        <dbReference type="SMART" id="SM00831"/>
    </source>
</evidence>
<comment type="subcellular location">
    <subcellularLocation>
        <location evidence="1">Endomembrane system</location>
        <topology evidence="1">Multi-pass membrane protein</topology>
    </subcellularLocation>
</comment>
<comment type="similarity">
    <text evidence="2">Belongs to the cation transport ATPase (P-type) (TC 3.A.3) family. Type IIA subfamily.</text>
</comment>
<dbReference type="PATRIC" id="fig|1423729.3.peg.1760"/>
<keyword evidence="8" id="KW-1278">Translocase</keyword>
<sequence length="915" mass="100603">MQDERQAQVVEQGEDSGDEGAPSHKQNWQLSAKQLENHYQTNAVNGLNTDEAQLRLSAYGKNELEVKKKSNWILFLRQFNNSIVYILAITAIVTLLMKHYPDSIVIGAVIIANAFVGFFQEVSADNALNKIQELLVAKSVVIRDGKRRTIDAKDIVVGDIISLEAGDSVPADIRLLTADNLKIQESTLTGETNSVSKIEEKIDKESVPLAERANMAFAATTVTSGSGTGIVIATGMKSQIGKIQTDVIKTKDKVTPLMQNLNKLGITLSLTIVAIAVALFFLGMHLEIYSLPTLTVAIITLIVGSMPEGMPASVSVVLAMGTRKLTKKNAIVKTLPAVETLGAVDIVNTDKTGTLTKNEMIVTDIITAEEKYKVLGVGYDTRGEIVSDSGKIVEWDSNNMLQQLINIAGQTTDASFHFENDAWLLTGEPTDGALASLYHKVTGEDPVVSEIDSLPFDSEFRYSARLVENDGKRYLMVKGAPQTLLKKIKKFNPKFKEEQIWLNKVTKLSKQGKRVVGLGLQQVDINEVCVNSSKIGDDFIFAGIVGIIDPPREEVKEAIKQLRYAGVKVKMITGDDPNTALAIANQLDMGDNLKAITGPELDKMSDKELIDNIDKYTVFARTTPSDKLKIVKAQQRRNHVVSMTGDGVNDAPALKQADIGVAMGIKGTDVAKGSADMVLADDNFTTILSAVKEGRLVFDNIRKTIRFLLPTSFAEGLIVVFSILLDQTMPLYPTQLLWINMVSALTIQFAFIFEPAESGIMYRGPRNISKGILTKMNIIEITYVAILIASLGMVAYNIMTGLGMSHTMGSTMTLNIIVFGKIFYLFNIRNNHLVLSKYFFQNKKVFYIVGILVLLQVGIIYLPFMQEIFHTGSIDLFYGWILPSIAGLLVLMVTEVIKVIRLIYTKKQVNKKIAS</sequence>
<evidence type="ECO:0000256" key="12">
    <source>
        <dbReference type="SAM" id="Phobius"/>
    </source>
</evidence>
<dbReference type="GO" id="GO:0012505">
    <property type="term" value="C:endomembrane system"/>
    <property type="evidence" value="ECO:0007669"/>
    <property type="project" value="UniProtKB-SubCell"/>
</dbReference>
<dbReference type="InterPro" id="IPR001757">
    <property type="entry name" value="P_typ_ATPase"/>
</dbReference>
<accession>A0A0R2CEG9</accession>
<dbReference type="SFLD" id="SFLDS00003">
    <property type="entry name" value="Haloacid_Dehalogenase"/>
    <property type="match status" value="1"/>
</dbReference>
<evidence type="ECO:0000313" key="14">
    <source>
        <dbReference type="EMBL" id="KRM89911.1"/>
    </source>
</evidence>
<dbReference type="PRINTS" id="PR00120">
    <property type="entry name" value="HATPASE"/>
</dbReference>
<dbReference type="SFLD" id="SFLDG00002">
    <property type="entry name" value="C1.7:_P-type_atpase_like"/>
    <property type="match status" value="1"/>
</dbReference>
<keyword evidence="4 12" id="KW-0812">Transmembrane</keyword>
<dbReference type="InterPro" id="IPR004014">
    <property type="entry name" value="ATPase_P-typ_cation-transptr_N"/>
</dbReference>
<dbReference type="SUPFAM" id="SSF81665">
    <property type="entry name" value="Calcium ATPase, transmembrane domain M"/>
    <property type="match status" value="1"/>
</dbReference>
<dbReference type="InterPro" id="IPR050510">
    <property type="entry name" value="Cation_transp_ATPase_P-type"/>
</dbReference>
<reference evidence="14 15" key="1">
    <citation type="journal article" date="2015" name="Genome Announc.">
        <title>Expanding the biotechnology potential of lactobacilli through comparative genomics of 213 strains and associated genera.</title>
        <authorList>
            <person name="Sun Z."/>
            <person name="Harris H.M."/>
            <person name="McCann A."/>
            <person name="Guo C."/>
            <person name="Argimon S."/>
            <person name="Zhang W."/>
            <person name="Yang X."/>
            <person name="Jeffery I.B."/>
            <person name="Cooney J.C."/>
            <person name="Kagawa T.F."/>
            <person name="Liu W."/>
            <person name="Song Y."/>
            <person name="Salvetti E."/>
            <person name="Wrobel A."/>
            <person name="Rasinkangas P."/>
            <person name="Parkhill J."/>
            <person name="Rea M.C."/>
            <person name="O'Sullivan O."/>
            <person name="Ritari J."/>
            <person name="Douillard F.P."/>
            <person name="Paul Ross R."/>
            <person name="Yang R."/>
            <person name="Briner A.E."/>
            <person name="Felis G.E."/>
            <person name="de Vos W.M."/>
            <person name="Barrangou R."/>
            <person name="Klaenhammer T.R."/>
            <person name="Caufield P.W."/>
            <person name="Cui Y."/>
            <person name="Zhang H."/>
            <person name="O'Toole P.W."/>
        </authorList>
    </citation>
    <scope>NUCLEOTIDE SEQUENCE [LARGE SCALE GENOMIC DNA]</scope>
    <source>
        <strain evidence="14 15">DSM 21116</strain>
    </source>
</reference>
<feature type="transmembrane region" description="Helical" evidence="12">
    <location>
        <begin position="79"/>
        <end position="97"/>
    </location>
</feature>
<feature type="transmembrane region" description="Helical" evidence="12">
    <location>
        <begin position="777"/>
        <end position="798"/>
    </location>
</feature>
<dbReference type="Proteomes" id="UP000051131">
    <property type="component" value="Unassembled WGS sequence"/>
</dbReference>
<dbReference type="PANTHER" id="PTHR43294:SF20">
    <property type="entry name" value="P-TYPE ATPASE"/>
    <property type="match status" value="1"/>
</dbReference>
<dbReference type="SMART" id="SM00831">
    <property type="entry name" value="Cation_ATPase_N"/>
    <property type="match status" value="1"/>
</dbReference>
<dbReference type="GO" id="GO:0036376">
    <property type="term" value="P:sodium ion export across plasma membrane"/>
    <property type="evidence" value="ECO:0007669"/>
    <property type="project" value="TreeGrafter"/>
</dbReference>
<dbReference type="OrthoDB" id="9760364at2"/>
<keyword evidence="3" id="KW-0597">Phosphoprotein</keyword>
<dbReference type="InterPro" id="IPR023299">
    <property type="entry name" value="ATPase_P-typ_cyto_dom_N"/>
</dbReference>
<dbReference type="SUPFAM" id="SSF56784">
    <property type="entry name" value="HAD-like"/>
    <property type="match status" value="1"/>
</dbReference>
<dbReference type="GO" id="GO:0006883">
    <property type="term" value="P:intracellular sodium ion homeostasis"/>
    <property type="evidence" value="ECO:0007669"/>
    <property type="project" value="TreeGrafter"/>
</dbReference>
<dbReference type="RefSeq" id="WP_057829772.1">
    <property type="nucleotide sequence ID" value="NZ_AYZE01000017.1"/>
</dbReference>
<dbReference type="GO" id="GO:0005391">
    <property type="term" value="F:P-type sodium:potassium-exchanging transporter activity"/>
    <property type="evidence" value="ECO:0007669"/>
    <property type="project" value="TreeGrafter"/>
</dbReference>
<dbReference type="InterPro" id="IPR059000">
    <property type="entry name" value="ATPase_P-type_domA"/>
</dbReference>
<evidence type="ECO:0000256" key="10">
    <source>
        <dbReference type="ARBA" id="ARBA00023136"/>
    </source>
</evidence>
<dbReference type="Pfam" id="PF00702">
    <property type="entry name" value="Hydrolase"/>
    <property type="match status" value="1"/>
</dbReference>
<dbReference type="Pfam" id="PF00689">
    <property type="entry name" value="Cation_ATPase_C"/>
    <property type="match status" value="1"/>
</dbReference>
<dbReference type="NCBIfam" id="TIGR01494">
    <property type="entry name" value="ATPase_P-type"/>
    <property type="match status" value="2"/>
</dbReference>
<dbReference type="GO" id="GO:1902600">
    <property type="term" value="P:proton transmembrane transport"/>
    <property type="evidence" value="ECO:0007669"/>
    <property type="project" value="TreeGrafter"/>
</dbReference>
<dbReference type="EMBL" id="AYZE01000017">
    <property type="protein sequence ID" value="KRM89911.1"/>
    <property type="molecule type" value="Genomic_DNA"/>
</dbReference>
<dbReference type="GO" id="GO:1990573">
    <property type="term" value="P:potassium ion import across plasma membrane"/>
    <property type="evidence" value="ECO:0007669"/>
    <property type="project" value="TreeGrafter"/>
</dbReference>
<keyword evidence="6" id="KW-0067">ATP-binding</keyword>
<feature type="transmembrane region" description="Helical" evidence="12">
    <location>
        <begin position="804"/>
        <end position="824"/>
    </location>
</feature>
<dbReference type="InterPro" id="IPR023214">
    <property type="entry name" value="HAD_sf"/>
</dbReference>
<dbReference type="InterPro" id="IPR023298">
    <property type="entry name" value="ATPase_P-typ_TM_dom_sf"/>
</dbReference>
<dbReference type="Gene3D" id="1.20.1110.10">
    <property type="entry name" value="Calcium-transporting ATPase, transmembrane domain"/>
    <property type="match status" value="1"/>
</dbReference>
<feature type="domain" description="Cation-transporting P-type ATPase N-terminal" evidence="13">
    <location>
        <begin position="26"/>
        <end position="99"/>
    </location>
</feature>
<keyword evidence="10 12" id="KW-0472">Membrane</keyword>
<feature type="transmembrane region" description="Helical" evidence="12">
    <location>
        <begin position="705"/>
        <end position="725"/>
    </location>
</feature>
<feature type="transmembrane region" description="Helical" evidence="12">
    <location>
        <begin position="737"/>
        <end position="756"/>
    </location>
</feature>
<evidence type="ECO:0000256" key="7">
    <source>
        <dbReference type="ARBA" id="ARBA00022842"/>
    </source>
</evidence>
<evidence type="ECO:0000256" key="8">
    <source>
        <dbReference type="ARBA" id="ARBA00022967"/>
    </source>
</evidence>
<proteinExistence type="inferred from homology"/>
<dbReference type="STRING" id="1423729.FC80_GL001733"/>
<evidence type="ECO:0000256" key="4">
    <source>
        <dbReference type="ARBA" id="ARBA00022692"/>
    </source>
</evidence>